<dbReference type="GO" id="GO:0006351">
    <property type="term" value="P:DNA-templated transcription"/>
    <property type="evidence" value="ECO:0007669"/>
    <property type="project" value="InterPro"/>
</dbReference>
<evidence type="ECO:0000256" key="12">
    <source>
        <dbReference type="ARBA" id="ARBA00023136"/>
    </source>
</evidence>
<feature type="transmembrane region" description="Helical" evidence="16">
    <location>
        <begin position="106"/>
        <end position="129"/>
    </location>
</feature>
<evidence type="ECO:0000256" key="14">
    <source>
        <dbReference type="ARBA" id="ARBA00023242"/>
    </source>
</evidence>
<dbReference type="CDD" id="cd12148">
    <property type="entry name" value="fungal_TF_MHR"/>
    <property type="match status" value="1"/>
</dbReference>
<evidence type="ECO:0000256" key="11">
    <source>
        <dbReference type="ARBA" id="ARBA00023128"/>
    </source>
</evidence>
<reference evidence="19 20" key="1">
    <citation type="submission" date="2016-10" db="EMBL/GenBank/DDBJ databases">
        <title>Genome sequencing of Aspergillus oryzae BCC7051.</title>
        <authorList>
            <person name="Thammarongtham C."/>
            <person name="Vorapreeda T."/>
            <person name="Nookaew I."/>
            <person name="Srisuk T."/>
            <person name="Land M."/>
            <person name="Jeennor S."/>
            <person name="Laoteng K."/>
        </authorList>
    </citation>
    <scope>NUCLEOTIDE SEQUENCE [LARGE SCALE GENOMIC DNA]</scope>
    <source>
        <strain evidence="19 20">BCC7051</strain>
    </source>
</reference>
<dbReference type="PANTHER" id="PTHR43791">
    <property type="entry name" value="PERMEASE-RELATED"/>
    <property type="match status" value="1"/>
</dbReference>
<protein>
    <recommendedName>
        <fullName evidence="16">Cytochrome b-c1 complex subunit 8</fullName>
    </recommendedName>
    <alternativeName>
        <fullName evidence="16">Complex III subunit 8</fullName>
    </alternativeName>
</protein>
<dbReference type="OrthoDB" id="4454541at2759"/>
<dbReference type="Gene3D" id="1.20.1250.20">
    <property type="entry name" value="MFS general substrate transporter like domains"/>
    <property type="match status" value="2"/>
</dbReference>
<evidence type="ECO:0000256" key="4">
    <source>
        <dbReference type="ARBA" id="ARBA00022448"/>
    </source>
</evidence>
<accession>A0A1S9DXW3</accession>
<evidence type="ECO:0000256" key="17">
    <source>
        <dbReference type="SAM" id="MobiDB-lite"/>
    </source>
</evidence>
<dbReference type="GO" id="GO:0045275">
    <property type="term" value="C:respiratory chain complex III"/>
    <property type="evidence" value="ECO:0007669"/>
    <property type="project" value="UniProtKB-UniRule"/>
</dbReference>
<keyword evidence="4 16" id="KW-0813">Transport</keyword>
<feature type="region of interest" description="Disordered" evidence="17">
    <location>
        <begin position="1"/>
        <end position="40"/>
    </location>
</feature>
<keyword evidence="9 16" id="KW-1133">Transmembrane helix</keyword>
<dbReference type="VEuPathDB" id="FungiDB:AO090023000284"/>
<dbReference type="Gene3D" id="1.20.5.210">
    <property type="entry name" value="Cytochrome b-c1 complex subunit 8"/>
    <property type="match status" value="1"/>
</dbReference>
<keyword evidence="11 16" id="KW-0496">Mitochondrion</keyword>
<dbReference type="VEuPathDB" id="FungiDB:AO090023000283"/>
<dbReference type="GO" id="GO:0006122">
    <property type="term" value="P:mitochondrial electron transport, ubiquinol to cytochrome c"/>
    <property type="evidence" value="ECO:0007669"/>
    <property type="project" value="UniProtKB-UniRule"/>
</dbReference>
<feature type="transmembrane region" description="Helical" evidence="16">
    <location>
        <begin position="333"/>
        <end position="354"/>
    </location>
</feature>
<dbReference type="InterPro" id="IPR036642">
    <property type="entry name" value="Cyt_bc1_su8_sf"/>
</dbReference>
<comment type="caution">
    <text evidence="16">Lacks conserved residue(s) required for the propagation of feature annotation.</text>
</comment>
<evidence type="ECO:0000256" key="3">
    <source>
        <dbReference type="ARBA" id="ARBA00007668"/>
    </source>
</evidence>
<feature type="transmembrane region" description="Helical" evidence="16">
    <location>
        <begin position="229"/>
        <end position="249"/>
    </location>
</feature>
<dbReference type="GO" id="GO:0005743">
    <property type="term" value="C:mitochondrial inner membrane"/>
    <property type="evidence" value="ECO:0007669"/>
    <property type="project" value="UniProtKB-SubCell"/>
</dbReference>
<dbReference type="GO" id="GO:0008270">
    <property type="term" value="F:zinc ion binding"/>
    <property type="evidence" value="ECO:0007669"/>
    <property type="project" value="InterPro"/>
</dbReference>
<dbReference type="SUPFAM" id="SSF103473">
    <property type="entry name" value="MFS general substrate transporter"/>
    <property type="match status" value="1"/>
</dbReference>
<keyword evidence="13" id="KW-0804">Transcription</keyword>
<dbReference type="GO" id="GO:0022857">
    <property type="term" value="F:transmembrane transporter activity"/>
    <property type="evidence" value="ECO:0007669"/>
    <property type="project" value="InterPro"/>
</dbReference>
<evidence type="ECO:0000259" key="18">
    <source>
        <dbReference type="Pfam" id="PF04082"/>
    </source>
</evidence>
<organism evidence="19 20">
    <name type="scientific">Aspergillus oryzae</name>
    <name type="common">Yellow koji mold</name>
    <dbReference type="NCBI Taxonomy" id="5062"/>
    <lineage>
        <taxon>Eukaryota</taxon>
        <taxon>Fungi</taxon>
        <taxon>Dikarya</taxon>
        <taxon>Ascomycota</taxon>
        <taxon>Pezizomycotina</taxon>
        <taxon>Eurotiomycetes</taxon>
        <taxon>Eurotiomycetidae</taxon>
        <taxon>Eurotiales</taxon>
        <taxon>Aspergillaceae</taxon>
        <taxon>Aspergillus</taxon>
        <taxon>Aspergillus subgen. Circumdati</taxon>
    </lineage>
</organism>
<dbReference type="eggNOG" id="KOG2533">
    <property type="taxonomic scope" value="Eukaryota"/>
</dbReference>
<feature type="transmembrane region" description="Helical" evidence="16">
    <location>
        <begin position="166"/>
        <end position="186"/>
    </location>
</feature>
<dbReference type="Proteomes" id="UP000190312">
    <property type="component" value="Unassembled WGS sequence"/>
</dbReference>
<comment type="similarity">
    <text evidence="15">Belongs to the major facilitator superfamily. Allantoate permease family.</text>
</comment>
<dbReference type="EMBL" id="MKZY01000001">
    <property type="protein sequence ID" value="OOO13903.1"/>
    <property type="molecule type" value="Genomic_DNA"/>
</dbReference>
<feature type="compositionally biased region" description="Basic and acidic residues" evidence="17">
    <location>
        <begin position="12"/>
        <end position="40"/>
    </location>
</feature>
<dbReference type="FunFam" id="1.20.1250.20:FF:000064">
    <property type="entry name" value="MFS allantoate transporter"/>
    <property type="match status" value="1"/>
</dbReference>
<dbReference type="InterPro" id="IPR004205">
    <property type="entry name" value="Cyt_bc1_su8"/>
</dbReference>
<feature type="transmembrane region" description="Helical" evidence="16">
    <location>
        <begin position="456"/>
        <end position="479"/>
    </location>
</feature>
<dbReference type="SUPFAM" id="SSF81508">
    <property type="entry name" value="Ubiquinone-binding protein QP-C of cytochrome bc1 complex (Ubiquinol-cytochrome c reductase)"/>
    <property type="match status" value="1"/>
</dbReference>
<feature type="domain" description="Xylanolytic transcriptional activator regulatory" evidence="18">
    <location>
        <begin position="699"/>
        <end position="863"/>
    </location>
</feature>
<evidence type="ECO:0000313" key="19">
    <source>
        <dbReference type="EMBL" id="OOO13903.1"/>
    </source>
</evidence>
<dbReference type="InterPro" id="IPR011701">
    <property type="entry name" value="MFS"/>
</dbReference>
<feature type="transmembrane region" description="Helical" evidence="16">
    <location>
        <begin position="198"/>
        <end position="217"/>
    </location>
</feature>
<keyword evidence="7 16" id="KW-0999">Mitochondrion inner membrane</keyword>
<evidence type="ECO:0000256" key="2">
    <source>
        <dbReference type="ARBA" id="ARBA00004434"/>
    </source>
</evidence>
<keyword evidence="14" id="KW-0539">Nucleus</keyword>
<dbReference type="FunFam" id="1.20.1250.20:FF:000295">
    <property type="entry name" value="Unplaced genomic scaffold supercont1.7, whole genome shotgun sequence"/>
    <property type="match status" value="1"/>
</dbReference>
<evidence type="ECO:0000256" key="15">
    <source>
        <dbReference type="ARBA" id="ARBA00037968"/>
    </source>
</evidence>
<evidence type="ECO:0000256" key="1">
    <source>
        <dbReference type="ARBA" id="ARBA00004141"/>
    </source>
</evidence>
<dbReference type="AlphaFoldDB" id="A0A1S9DXW3"/>
<dbReference type="VEuPathDB" id="FungiDB:AO090023000287"/>
<evidence type="ECO:0000256" key="9">
    <source>
        <dbReference type="ARBA" id="ARBA00022989"/>
    </source>
</evidence>
<keyword evidence="8 16" id="KW-0249">Electron transport</keyword>
<dbReference type="VEuPathDB" id="FungiDB:AO090023000285"/>
<evidence type="ECO:0000256" key="16">
    <source>
        <dbReference type="RuleBase" id="RU368118"/>
    </source>
</evidence>
<comment type="subunit">
    <text evidence="16">Component of the ubiquinol-cytochrome c oxidoreductase (cytochrome b-c1 complex, complex III, CIII), a multisubunit enzyme composed of 3 respiratory subunits cytochrome b, cytochrome c1 and Rieske protein, 2 core protein subunits, and additional low-molecular weight protein subunits. The complex exists as an obligatory dimer and forms supercomplexes (SCs) in the inner mitochondrial membrane with cytochrome c oxidase (complex IV, CIV).</text>
</comment>
<keyword evidence="10" id="KW-0805">Transcription regulation</keyword>
<dbReference type="InterPro" id="IPR007219">
    <property type="entry name" value="XnlR_reg_dom"/>
</dbReference>
<evidence type="ECO:0000313" key="20">
    <source>
        <dbReference type="Proteomes" id="UP000190312"/>
    </source>
</evidence>
<feature type="transmembrane region" description="Helical" evidence="16">
    <location>
        <begin position="361"/>
        <end position="381"/>
    </location>
</feature>
<keyword evidence="5 16" id="KW-0679">Respiratory chain</keyword>
<sequence>MSHHKATASREQGQDEHIESVEDSAHQDREHPAGPGHDRALDLIADAGHSSVLTAENNARVLRKIDLRLLPILLGIYFLQQLDKSSLSYASIFGLVETAHLHGQQYSWLGAVVYLVQLVAQPFVAYILVKVPIGKFLACTTLCWGIALTCMTPANSFAGLLICRIFLGLFEAGIPACFIAVTQMWYRRIEQPVRLGSWYAMNGVVYMFGSLLSYGLGHIKSSVFEPYQIIFLFFGLITIAFSGLILLFMPDSPIRSKFLTEEDKLLAIERLRMNQQGIETHEWKWGHVKEACLDIKSFFWFALMFAVSIPSGGISTFGPLIIESFGFDQFKTILFNIPFGAVQLVATMGGAWLATTLKMKGPVIALLSLPAIAGCVMLLQLPRDGHHNGALLAGYYIVSVYPGITPMVYSWSAGNTAGETKKKIVNGIVLVGQCAGNVLGSNLYTTTDAPLYRRGLISSLAMFCLLVLLSMMNMAYLCFLNKMHERKRVSMGKNAKIVDHSMQAVGSVPVDKTEPQQSAVSEDNAFKDLTDWENEDFVYVCRRSRKQCVFFEIPRDPSMERLGNVEAEVQRLQAQLSDMHELLRLHIQPNLGPLGDVTQGQVPGQQIPIPSPSHIMSDPGPMPTFLGTADPGGHHSRGPRCISTHRNGPLLQQLQTAEVNSPHPARQRRSGFDVREEPISDFISKGLMTIDQAMSCFTTFFQGCDRYIPIFDPELDNFESVRARSSILLNAICTIGSRVETKSGSQISDLLHAELKRWINVVIQNKTLNCLESIQALLIVACYSAERSLLLSFATRMALDLSLDEAFEELIQRLTMDEIEGTPELHMTTDEEERSLMRKSRTWFGLLVLDHIFHVDGGKPPGIRMTGNAHRCRILLRHHTSTILDLRLFSQVELNVIRARVNDTLDTKETLDRPDIAEFVHEAKVDLDLWFDDWLRIIENSVAAGEERPFLLAALRVQKCWAELILHCKALLSMGVENVAAMSPIERNILLLAKSSARKHLRLISTEPDFYLSKLKYAMDFVWAKCAFCFLLLLKLSRLLPERREEHQELLDHGNRLLNELTRSVGSSGQITGNGSIYMQILRLSIEKYGRIFQEREAGGDPVTTAPFWESFDAQADLQSFVPEQFYKNESPISFKRDIQTHPIHEVSSPNMVGHNDPKTGWWMGEPGNSVRPTPIRITTYALSPNRQRPFAGAFHAAIYNTFRRCRHQVLYVVPPFLVAYAAMNWANERNEYLNSKQGRLERADAAE</sequence>
<dbReference type="GO" id="GO:0003677">
    <property type="term" value="F:DNA binding"/>
    <property type="evidence" value="ECO:0007669"/>
    <property type="project" value="InterPro"/>
</dbReference>
<dbReference type="PANTHER" id="PTHR43791:SF59">
    <property type="entry name" value="TRANSPORTER, PUTATIVE (AFU_ORTHOLOGUE AFUA_1G06550)-RELATED"/>
    <property type="match status" value="1"/>
</dbReference>
<evidence type="ECO:0000256" key="5">
    <source>
        <dbReference type="ARBA" id="ARBA00022660"/>
    </source>
</evidence>
<comment type="caution">
    <text evidence="19">The sequence shown here is derived from an EMBL/GenBank/DDBJ whole genome shotgun (WGS) entry which is preliminary data.</text>
</comment>
<dbReference type="FunFam" id="1.20.5.210:FF:000001">
    <property type="entry name" value="Cytochrome b-c1 complex subunit 8"/>
    <property type="match status" value="1"/>
</dbReference>
<dbReference type="Pfam" id="PF04082">
    <property type="entry name" value="Fungal_trans"/>
    <property type="match status" value="1"/>
</dbReference>
<evidence type="ECO:0000256" key="8">
    <source>
        <dbReference type="ARBA" id="ARBA00022982"/>
    </source>
</evidence>
<feature type="transmembrane region" description="Helical" evidence="16">
    <location>
        <begin position="298"/>
        <end position="321"/>
    </location>
</feature>
<evidence type="ECO:0000256" key="6">
    <source>
        <dbReference type="ARBA" id="ARBA00022692"/>
    </source>
</evidence>
<dbReference type="InterPro" id="IPR036259">
    <property type="entry name" value="MFS_trans_sf"/>
</dbReference>
<comment type="similarity">
    <text evidence="3 16">Belongs to the UQCRQ/QCR8 family.</text>
</comment>
<dbReference type="Pfam" id="PF07690">
    <property type="entry name" value="MFS_1"/>
    <property type="match status" value="1"/>
</dbReference>
<proteinExistence type="inferred from homology"/>
<name>A0A1S9DXW3_ASPOZ</name>
<dbReference type="Pfam" id="PF02939">
    <property type="entry name" value="UcrQ"/>
    <property type="match status" value="1"/>
</dbReference>
<feature type="transmembrane region" description="Helical" evidence="16">
    <location>
        <begin position="393"/>
        <end position="412"/>
    </location>
</feature>
<evidence type="ECO:0000256" key="7">
    <source>
        <dbReference type="ARBA" id="ARBA00022792"/>
    </source>
</evidence>
<evidence type="ECO:0000256" key="10">
    <source>
        <dbReference type="ARBA" id="ARBA00023015"/>
    </source>
</evidence>
<keyword evidence="12 16" id="KW-0472">Membrane</keyword>
<gene>
    <name evidence="19" type="ORF">OAory_01024980</name>
</gene>
<evidence type="ECO:0000256" key="13">
    <source>
        <dbReference type="ARBA" id="ARBA00023163"/>
    </source>
</evidence>
<keyword evidence="6 16" id="KW-0812">Transmembrane</keyword>
<comment type="function">
    <text evidence="16">Component of the ubiquinol-cytochrome c oxidoreductase, a multisubunit transmembrane complex that is part of the mitochondrial electron transport chain which drives oxidative phosphorylation. The complex plays an important role in the uptake of multiple carbon sources present in different host niches.</text>
</comment>
<comment type="subcellular location">
    <subcellularLocation>
        <location evidence="1">Membrane</location>
        <topology evidence="1">Multi-pass membrane protein</topology>
    </subcellularLocation>
    <subcellularLocation>
        <location evidence="2 16">Mitochondrion inner membrane</location>
        <topology evidence="2 16">Single-pass membrane protein</topology>
    </subcellularLocation>
</comment>